<dbReference type="Proteomes" id="UP001140217">
    <property type="component" value="Unassembled WGS sequence"/>
</dbReference>
<feature type="transmembrane region" description="Helical" evidence="1">
    <location>
        <begin position="6"/>
        <end position="29"/>
    </location>
</feature>
<gene>
    <name evidence="2" type="ORF">H4R18_003600</name>
</gene>
<organism evidence="2 3">
    <name type="scientific">Coemansia javaensis</name>
    <dbReference type="NCBI Taxonomy" id="2761396"/>
    <lineage>
        <taxon>Eukaryota</taxon>
        <taxon>Fungi</taxon>
        <taxon>Fungi incertae sedis</taxon>
        <taxon>Zoopagomycota</taxon>
        <taxon>Kickxellomycotina</taxon>
        <taxon>Kickxellomycetes</taxon>
        <taxon>Kickxellales</taxon>
        <taxon>Kickxellaceae</taxon>
        <taxon>Coemansia</taxon>
    </lineage>
</organism>
<keyword evidence="3" id="KW-1185">Reference proteome</keyword>
<dbReference type="AlphaFoldDB" id="A0A9W8HET1"/>
<evidence type="ECO:0000256" key="1">
    <source>
        <dbReference type="SAM" id="Phobius"/>
    </source>
</evidence>
<name>A0A9W8HET1_9FUNG</name>
<accession>A0A9W8HET1</accession>
<proteinExistence type="predicted"/>
<keyword evidence="1" id="KW-0472">Membrane</keyword>
<keyword evidence="1" id="KW-0812">Transmembrane</keyword>
<reference evidence="2" key="1">
    <citation type="submission" date="2022-07" db="EMBL/GenBank/DDBJ databases">
        <title>Phylogenomic reconstructions and comparative analyses of Kickxellomycotina fungi.</title>
        <authorList>
            <person name="Reynolds N.K."/>
            <person name="Stajich J.E."/>
            <person name="Barry K."/>
            <person name="Grigoriev I.V."/>
            <person name="Crous P."/>
            <person name="Smith M.E."/>
        </authorList>
    </citation>
    <scope>NUCLEOTIDE SEQUENCE</scope>
    <source>
        <strain evidence="2">NBRC 105414</strain>
    </source>
</reference>
<protein>
    <submittedName>
        <fullName evidence="2">Uncharacterized protein</fullName>
    </submittedName>
</protein>
<keyword evidence="1" id="KW-1133">Transmembrane helix</keyword>
<evidence type="ECO:0000313" key="3">
    <source>
        <dbReference type="Proteomes" id="UP001140217"/>
    </source>
</evidence>
<sequence length="62" mass="6869">MLLMLSTVWALNAAVLASLLFNALLLVAISRPPPVRRRVCYTDEISEARSPDDGPYAHCWAI</sequence>
<comment type="caution">
    <text evidence="2">The sequence shown here is derived from an EMBL/GenBank/DDBJ whole genome shotgun (WGS) entry which is preliminary data.</text>
</comment>
<dbReference type="EMBL" id="JANBUL010000148">
    <property type="protein sequence ID" value="KAJ2780152.1"/>
    <property type="molecule type" value="Genomic_DNA"/>
</dbReference>
<evidence type="ECO:0000313" key="2">
    <source>
        <dbReference type="EMBL" id="KAJ2780152.1"/>
    </source>
</evidence>